<accession>A0A162EWA2</accession>
<name>A0A162EWA2_9BACI</name>
<evidence type="ECO:0000313" key="2">
    <source>
        <dbReference type="Proteomes" id="UP000075806"/>
    </source>
</evidence>
<dbReference type="EMBL" id="LTAO01000004">
    <property type="protein sequence ID" value="KYG33886.1"/>
    <property type="molecule type" value="Genomic_DNA"/>
</dbReference>
<organism evidence="1 2">
    <name type="scientific">Alkalihalobacillus trypoxylicola</name>
    <dbReference type="NCBI Taxonomy" id="519424"/>
    <lineage>
        <taxon>Bacteria</taxon>
        <taxon>Bacillati</taxon>
        <taxon>Bacillota</taxon>
        <taxon>Bacilli</taxon>
        <taxon>Bacillales</taxon>
        <taxon>Bacillaceae</taxon>
        <taxon>Alkalihalobacillus</taxon>
    </lineage>
</organism>
<dbReference type="RefSeq" id="WP_061947696.1">
    <property type="nucleotide sequence ID" value="NZ_LTAO01000004.1"/>
</dbReference>
<gene>
    <name evidence="1" type="ORF">AZF04_15340</name>
</gene>
<dbReference type="AlphaFoldDB" id="A0A162EWA2"/>
<dbReference type="STRING" id="519424.AZF04_15340"/>
<protein>
    <submittedName>
        <fullName evidence="1">Uncharacterized protein</fullName>
    </submittedName>
</protein>
<keyword evidence="2" id="KW-1185">Reference proteome</keyword>
<dbReference type="Proteomes" id="UP000075806">
    <property type="component" value="Unassembled WGS sequence"/>
</dbReference>
<reference evidence="1" key="1">
    <citation type="submission" date="2016-02" db="EMBL/GenBank/DDBJ databases">
        <title>Genome sequence of Bacillus trypoxylicola KCTC 13244(T).</title>
        <authorList>
            <person name="Jeong H."/>
            <person name="Park S.-H."/>
            <person name="Choi S.-K."/>
        </authorList>
    </citation>
    <scope>NUCLEOTIDE SEQUENCE [LARGE SCALE GENOMIC DNA]</scope>
    <source>
        <strain evidence="1">KCTC 13244</strain>
    </source>
</reference>
<proteinExistence type="predicted"/>
<evidence type="ECO:0000313" key="1">
    <source>
        <dbReference type="EMBL" id="KYG33886.1"/>
    </source>
</evidence>
<sequence length="89" mass="10313">MNQAYLERVAIDLYERLKSVQLNEEDVQIISKVREGRKITILTQRAEGATQVRNIKVLDENGDVITERSSVLDVSQNRSLDFRFTFEVI</sequence>
<comment type="caution">
    <text evidence="1">The sequence shown here is derived from an EMBL/GenBank/DDBJ whole genome shotgun (WGS) entry which is preliminary data.</text>
</comment>